<feature type="non-terminal residue" evidence="6">
    <location>
        <position position="1"/>
    </location>
</feature>
<protein>
    <submittedName>
        <fullName evidence="6">ATP-binding cassette domain-containing protein</fullName>
    </submittedName>
</protein>
<feature type="domain" description="ABC transporter" evidence="5">
    <location>
        <begin position="1"/>
        <end position="72"/>
    </location>
</feature>
<reference evidence="6" key="1">
    <citation type="submission" date="2021-10" db="EMBL/GenBank/DDBJ databases">
        <title>Collection of gut derived symbiotic bacterial strains cultured from healthy donors.</title>
        <authorList>
            <person name="Lin H."/>
            <person name="Littmann E."/>
            <person name="Claire K."/>
            <person name="Pamer E."/>
        </authorList>
    </citation>
    <scope>NUCLEOTIDE SEQUENCE</scope>
    <source>
        <strain evidence="6">MSK.22.92</strain>
    </source>
</reference>
<comment type="caution">
    <text evidence="6">The sequence shown here is derived from an EMBL/GenBank/DDBJ whole genome shotgun (WGS) entry which is preliminary data.</text>
</comment>
<dbReference type="GO" id="GO:0016887">
    <property type="term" value="F:ATP hydrolysis activity"/>
    <property type="evidence" value="ECO:0007669"/>
    <property type="project" value="InterPro"/>
</dbReference>
<dbReference type="Proteomes" id="UP001197847">
    <property type="component" value="Unassembled WGS sequence"/>
</dbReference>
<dbReference type="GO" id="GO:0043190">
    <property type="term" value="C:ATP-binding cassette (ABC) transporter complex"/>
    <property type="evidence" value="ECO:0007669"/>
    <property type="project" value="TreeGrafter"/>
</dbReference>
<evidence type="ECO:0000256" key="1">
    <source>
        <dbReference type="ARBA" id="ARBA00005417"/>
    </source>
</evidence>
<name>A0AAW4WSV2_9FIRM</name>
<evidence type="ECO:0000256" key="2">
    <source>
        <dbReference type="ARBA" id="ARBA00022448"/>
    </source>
</evidence>
<sequence length="73" mass="7949">VVFQNPEDQLVTTVLEDDVAFGPENLGIERSRIGERIDDSLKSVGLVSFRQSDPTRMSGGQQQRAAIAGMLAM</sequence>
<dbReference type="Pfam" id="PF00005">
    <property type="entry name" value="ABC_tran"/>
    <property type="match status" value="1"/>
</dbReference>
<dbReference type="PANTHER" id="PTHR43553:SF24">
    <property type="entry name" value="ENERGY-COUPLING FACTOR TRANSPORTER ATP-BINDING PROTEIN ECFA1"/>
    <property type="match status" value="1"/>
</dbReference>
<dbReference type="SUPFAM" id="SSF52540">
    <property type="entry name" value="P-loop containing nucleoside triphosphate hydrolases"/>
    <property type="match status" value="1"/>
</dbReference>
<dbReference type="GO" id="GO:0005524">
    <property type="term" value="F:ATP binding"/>
    <property type="evidence" value="ECO:0007669"/>
    <property type="project" value="UniProtKB-KW"/>
</dbReference>
<evidence type="ECO:0000256" key="4">
    <source>
        <dbReference type="ARBA" id="ARBA00022840"/>
    </source>
</evidence>
<evidence type="ECO:0000313" key="7">
    <source>
        <dbReference type="Proteomes" id="UP001197847"/>
    </source>
</evidence>
<dbReference type="AlphaFoldDB" id="A0AAW4WSV2"/>
<feature type="non-terminal residue" evidence="6">
    <location>
        <position position="73"/>
    </location>
</feature>
<dbReference type="EMBL" id="JAJFBX010000490">
    <property type="protein sequence ID" value="MCC2749051.1"/>
    <property type="molecule type" value="Genomic_DNA"/>
</dbReference>
<dbReference type="InterPro" id="IPR003439">
    <property type="entry name" value="ABC_transporter-like_ATP-bd"/>
</dbReference>
<dbReference type="InterPro" id="IPR050095">
    <property type="entry name" value="ECF_ABC_transporter_ATP-bd"/>
</dbReference>
<organism evidence="6 7">
    <name type="scientific">Agathobacter rectalis</name>
    <dbReference type="NCBI Taxonomy" id="39491"/>
    <lineage>
        <taxon>Bacteria</taxon>
        <taxon>Bacillati</taxon>
        <taxon>Bacillota</taxon>
        <taxon>Clostridia</taxon>
        <taxon>Lachnospirales</taxon>
        <taxon>Lachnospiraceae</taxon>
        <taxon>Agathobacter</taxon>
    </lineage>
</organism>
<gene>
    <name evidence="6" type="ORF">LK487_18950</name>
</gene>
<keyword evidence="3" id="KW-0547">Nucleotide-binding</keyword>
<keyword evidence="2" id="KW-0813">Transport</keyword>
<evidence type="ECO:0000259" key="5">
    <source>
        <dbReference type="Pfam" id="PF00005"/>
    </source>
</evidence>
<accession>A0AAW4WSV2</accession>
<evidence type="ECO:0000256" key="3">
    <source>
        <dbReference type="ARBA" id="ARBA00022741"/>
    </source>
</evidence>
<evidence type="ECO:0000313" key="6">
    <source>
        <dbReference type="EMBL" id="MCC2749051.1"/>
    </source>
</evidence>
<dbReference type="InterPro" id="IPR027417">
    <property type="entry name" value="P-loop_NTPase"/>
</dbReference>
<comment type="similarity">
    <text evidence="1">Belongs to the ABC transporter superfamily.</text>
</comment>
<dbReference type="Gene3D" id="3.40.50.300">
    <property type="entry name" value="P-loop containing nucleotide triphosphate hydrolases"/>
    <property type="match status" value="1"/>
</dbReference>
<dbReference type="PANTHER" id="PTHR43553">
    <property type="entry name" value="HEAVY METAL TRANSPORTER"/>
    <property type="match status" value="1"/>
</dbReference>
<proteinExistence type="inferred from homology"/>
<keyword evidence="4 6" id="KW-0067">ATP-binding</keyword>
<dbReference type="GO" id="GO:0042626">
    <property type="term" value="F:ATPase-coupled transmembrane transporter activity"/>
    <property type="evidence" value="ECO:0007669"/>
    <property type="project" value="TreeGrafter"/>
</dbReference>